<dbReference type="InterPro" id="IPR007110">
    <property type="entry name" value="Ig-like_dom"/>
</dbReference>
<keyword evidence="2" id="KW-0391">Immunity</keyword>
<dbReference type="SUPFAM" id="SSF48726">
    <property type="entry name" value="Immunoglobulin"/>
    <property type="match status" value="1"/>
</dbReference>
<protein>
    <recommendedName>
        <fullName evidence="9">Ig-like domain-containing protein</fullName>
    </recommendedName>
</protein>
<dbReference type="AlphaFoldDB" id="A0A3Q2HCI8"/>
<evidence type="ECO:0000256" key="5">
    <source>
        <dbReference type="ARBA" id="ARBA00023170"/>
    </source>
</evidence>
<dbReference type="InterPro" id="IPR036179">
    <property type="entry name" value="Ig-like_dom_sf"/>
</dbReference>
<evidence type="ECO:0000256" key="8">
    <source>
        <dbReference type="SAM" id="SignalP"/>
    </source>
</evidence>
<keyword evidence="6" id="KW-0393">Immunoglobulin domain</keyword>
<reference evidence="10" key="2">
    <citation type="submission" date="2025-08" db="UniProtKB">
        <authorList>
            <consortium name="Ensembl"/>
        </authorList>
    </citation>
    <scope>IDENTIFICATION</scope>
    <source>
        <strain evidence="10">Thoroughbred</strain>
    </source>
</reference>
<dbReference type="GO" id="GO:0042101">
    <property type="term" value="C:T cell receptor complex"/>
    <property type="evidence" value="ECO:0007669"/>
    <property type="project" value="UniProtKB-KW"/>
</dbReference>
<keyword evidence="7" id="KW-1279">T cell receptor</keyword>
<evidence type="ECO:0000256" key="6">
    <source>
        <dbReference type="ARBA" id="ARBA00023319"/>
    </source>
</evidence>
<dbReference type="Ensembl" id="ENSECAT00000040233.3">
    <property type="protein sequence ID" value="ENSECAP00000031862.2"/>
    <property type="gene ID" value="ENSECAG00000032453.3"/>
</dbReference>
<dbReference type="InterPro" id="IPR003599">
    <property type="entry name" value="Ig_sub"/>
</dbReference>
<organism evidence="10 11">
    <name type="scientific">Equus caballus</name>
    <name type="common">Horse</name>
    <dbReference type="NCBI Taxonomy" id="9796"/>
    <lineage>
        <taxon>Eukaryota</taxon>
        <taxon>Metazoa</taxon>
        <taxon>Chordata</taxon>
        <taxon>Craniata</taxon>
        <taxon>Vertebrata</taxon>
        <taxon>Euteleostomi</taxon>
        <taxon>Mammalia</taxon>
        <taxon>Eutheria</taxon>
        <taxon>Laurasiatheria</taxon>
        <taxon>Perissodactyla</taxon>
        <taxon>Equidae</taxon>
        <taxon>Equus</taxon>
    </lineage>
</organism>
<keyword evidence="11" id="KW-1185">Reference proteome</keyword>
<dbReference type="GO" id="GO:0005886">
    <property type="term" value="C:plasma membrane"/>
    <property type="evidence" value="ECO:0000318"/>
    <property type="project" value="GO_Central"/>
</dbReference>
<reference evidence="10 11" key="1">
    <citation type="journal article" date="2009" name="Science">
        <title>Genome sequence, comparative analysis, and population genetics of the domestic horse.</title>
        <authorList>
            <consortium name="Broad Institute Genome Sequencing Platform"/>
            <consortium name="Broad Institute Whole Genome Assembly Team"/>
            <person name="Wade C.M."/>
            <person name="Giulotto E."/>
            <person name="Sigurdsson S."/>
            <person name="Zoli M."/>
            <person name="Gnerre S."/>
            <person name="Imsland F."/>
            <person name="Lear T.L."/>
            <person name="Adelson D.L."/>
            <person name="Bailey E."/>
            <person name="Bellone R.R."/>
            <person name="Bloecker H."/>
            <person name="Distl O."/>
            <person name="Edgar R.C."/>
            <person name="Garber M."/>
            <person name="Leeb T."/>
            <person name="Mauceli E."/>
            <person name="MacLeod J.N."/>
            <person name="Penedo M.C.T."/>
            <person name="Raison J.M."/>
            <person name="Sharpe T."/>
            <person name="Vogel J."/>
            <person name="Andersson L."/>
            <person name="Antczak D.F."/>
            <person name="Biagi T."/>
            <person name="Binns M.M."/>
            <person name="Chowdhary B.P."/>
            <person name="Coleman S.J."/>
            <person name="Della Valle G."/>
            <person name="Fryc S."/>
            <person name="Guerin G."/>
            <person name="Hasegawa T."/>
            <person name="Hill E.W."/>
            <person name="Jurka J."/>
            <person name="Kiialainen A."/>
            <person name="Lindgren G."/>
            <person name="Liu J."/>
            <person name="Magnani E."/>
            <person name="Mickelson J.R."/>
            <person name="Murray J."/>
            <person name="Nergadze S.G."/>
            <person name="Onofrio R."/>
            <person name="Pedroni S."/>
            <person name="Piras M.F."/>
            <person name="Raudsepp T."/>
            <person name="Rocchi M."/>
            <person name="Roeed K.H."/>
            <person name="Ryder O.A."/>
            <person name="Searle S."/>
            <person name="Skow L."/>
            <person name="Swinburne J.E."/>
            <person name="Syvaenen A.C."/>
            <person name="Tozaki T."/>
            <person name="Valberg S.J."/>
            <person name="Vaudin M."/>
            <person name="White J.R."/>
            <person name="Zody M.C."/>
            <person name="Lander E.S."/>
            <person name="Lindblad-Toh K."/>
        </authorList>
    </citation>
    <scope>NUCLEOTIDE SEQUENCE [LARGE SCALE GENOMIC DNA]</scope>
    <source>
        <strain evidence="10 11">Thoroughbred</strain>
    </source>
</reference>
<dbReference type="SMART" id="SM00409">
    <property type="entry name" value="IG"/>
    <property type="match status" value="1"/>
</dbReference>
<dbReference type="Gene3D" id="2.60.40.10">
    <property type="entry name" value="Immunoglobulins"/>
    <property type="match status" value="1"/>
</dbReference>
<evidence type="ECO:0000256" key="2">
    <source>
        <dbReference type="ARBA" id="ARBA00022859"/>
    </source>
</evidence>
<keyword evidence="5" id="KW-0675">Receptor</keyword>
<evidence type="ECO:0000259" key="9">
    <source>
        <dbReference type="PROSITE" id="PS50835"/>
    </source>
</evidence>
<reference evidence="10" key="3">
    <citation type="submission" date="2025-09" db="UniProtKB">
        <authorList>
            <consortium name="Ensembl"/>
        </authorList>
    </citation>
    <scope>IDENTIFICATION</scope>
    <source>
        <strain evidence="10">Thoroughbred</strain>
    </source>
</reference>
<evidence type="ECO:0000256" key="7">
    <source>
        <dbReference type="ARBA" id="ARBA00043266"/>
    </source>
</evidence>
<dbReference type="PaxDb" id="9796-ENSECAP00000031862"/>
<accession>A0A3Q2HCI8</accession>
<dbReference type="Proteomes" id="UP000002281">
    <property type="component" value="Chromosome 4"/>
</dbReference>
<dbReference type="GO" id="GO:0002250">
    <property type="term" value="P:adaptive immune response"/>
    <property type="evidence" value="ECO:0007669"/>
    <property type="project" value="UniProtKB-KW"/>
</dbReference>
<evidence type="ECO:0000256" key="3">
    <source>
        <dbReference type="ARBA" id="ARBA00023130"/>
    </source>
</evidence>
<evidence type="ECO:0000313" key="11">
    <source>
        <dbReference type="Proteomes" id="UP000002281"/>
    </source>
</evidence>
<dbReference type="STRING" id="9796.ENSECAP00000031862"/>
<evidence type="ECO:0000313" key="10">
    <source>
        <dbReference type="Ensembl" id="ENSECAP00000031862.2"/>
    </source>
</evidence>
<dbReference type="Bgee" id="ENSECAG00000032453">
    <property type="expression patterns" value="Expressed in blood and 12 other cell types or tissues"/>
</dbReference>
<evidence type="ECO:0000256" key="4">
    <source>
        <dbReference type="ARBA" id="ARBA00023157"/>
    </source>
</evidence>
<dbReference type="InParanoid" id="A0A3Q2HCI8"/>
<dbReference type="PANTHER" id="PTHR23268:SF14">
    <property type="entry name" value="T CELL RECEPTOR BETA VARIABLE 12-3-RELATED"/>
    <property type="match status" value="1"/>
</dbReference>
<dbReference type="Pfam" id="PF07686">
    <property type="entry name" value="V-set"/>
    <property type="match status" value="1"/>
</dbReference>
<dbReference type="GO" id="GO:0007166">
    <property type="term" value="P:cell surface receptor signaling pathway"/>
    <property type="evidence" value="ECO:0000318"/>
    <property type="project" value="GO_Central"/>
</dbReference>
<evidence type="ECO:0000256" key="1">
    <source>
        <dbReference type="ARBA" id="ARBA00022729"/>
    </source>
</evidence>
<dbReference type="GeneTree" id="ENSGT00940000162707"/>
<dbReference type="InterPro" id="IPR013783">
    <property type="entry name" value="Ig-like_fold"/>
</dbReference>
<dbReference type="PROSITE" id="PS50835">
    <property type="entry name" value="IG_LIKE"/>
    <property type="match status" value="1"/>
</dbReference>
<dbReference type="InterPro" id="IPR013106">
    <property type="entry name" value="Ig_V-set"/>
</dbReference>
<dbReference type="SMART" id="SM00406">
    <property type="entry name" value="IGv"/>
    <property type="match status" value="1"/>
</dbReference>
<name>A0A3Q2HCI8_HORSE</name>
<feature type="chain" id="PRO_5040281803" description="Ig-like domain-containing protein" evidence="8">
    <location>
        <begin position="22"/>
        <end position="130"/>
    </location>
</feature>
<dbReference type="FunFam" id="2.60.40.10:FF:002491">
    <property type="entry name" value="T cell receptor beta variable 12-4"/>
    <property type="match status" value="1"/>
</dbReference>
<dbReference type="FunCoup" id="A0A3Q2HCI8">
    <property type="interactions" value="82"/>
</dbReference>
<sequence>MDTWALCCVLLCLLGVEPIDSGVTQEPRHQVTKMGQDVTLRCEPISSHTDLFWYRQTSVQGLEFLIYFSNQAVIDQTGMPKDRFSAEMPNRSFSTLKIQHTEPRDSAVYLCASSLATALQNQVLPVQKPL</sequence>
<proteinExistence type="predicted"/>
<feature type="signal peptide" evidence="8">
    <location>
        <begin position="1"/>
        <end position="21"/>
    </location>
</feature>
<dbReference type="PANTHER" id="PTHR23268">
    <property type="entry name" value="T-CELL RECEPTOR BETA CHAIN"/>
    <property type="match status" value="1"/>
</dbReference>
<feature type="domain" description="Ig-like" evidence="9">
    <location>
        <begin position="18"/>
        <end position="127"/>
    </location>
</feature>
<dbReference type="InterPro" id="IPR050413">
    <property type="entry name" value="TCR_beta_variable"/>
</dbReference>
<keyword evidence="3" id="KW-1064">Adaptive immunity</keyword>
<keyword evidence="4" id="KW-1015">Disulfide bond</keyword>
<keyword evidence="1 8" id="KW-0732">Signal</keyword>